<sequence length="194" mass="21685">MTWDKLNRTLVVGVALTVSAIVAQSNAMAQNEQQFRFQLFKDQSYCMDVANGRIANGTAIQIAKCKQKGHPAQTWIGGDRLDIPCADAEGGCAYQYRLAANPAYCLDYTYSTSPPKKDGSTLLQLWQCKDAKDGNAAYWGAVLTAQAQAYRLYPRIPNHDVFNVQIAVPFDGIREGTKLRLTEDQNTWRLWVDE</sequence>
<dbReference type="Proteomes" id="UP000076925">
    <property type="component" value="Unassembled WGS sequence"/>
</dbReference>
<evidence type="ECO:0000313" key="3">
    <source>
        <dbReference type="Proteomes" id="UP000076925"/>
    </source>
</evidence>
<evidence type="ECO:0000256" key="1">
    <source>
        <dbReference type="SAM" id="SignalP"/>
    </source>
</evidence>
<accession>A0A139X7Z3</accession>
<dbReference type="InterPro" id="IPR035992">
    <property type="entry name" value="Ricin_B-like_lectins"/>
</dbReference>
<keyword evidence="1" id="KW-0732">Signal</keyword>
<dbReference type="PROSITE" id="PS50231">
    <property type="entry name" value="RICIN_B_LECTIN"/>
    <property type="match status" value="1"/>
</dbReference>
<dbReference type="AlphaFoldDB" id="A0A139X7Z3"/>
<keyword evidence="3" id="KW-1185">Reference proteome</keyword>
<evidence type="ECO:0000313" key="2">
    <source>
        <dbReference type="EMBL" id="KYC40827.1"/>
    </source>
</evidence>
<dbReference type="RefSeq" id="WP_017739859.1">
    <property type="nucleotide sequence ID" value="NZ_KQ976354.1"/>
</dbReference>
<feature type="chain" id="PRO_5007300592" evidence="1">
    <location>
        <begin position="30"/>
        <end position="194"/>
    </location>
</feature>
<dbReference type="SUPFAM" id="SSF50370">
    <property type="entry name" value="Ricin B-like lectins"/>
    <property type="match status" value="1"/>
</dbReference>
<organism evidence="2 3">
    <name type="scientific">Scytonema hofmannii PCC 7110</name>
    <dbReference type="NCBI Taxonomy" id="128403"/>
    <lineage>
        <taxon>Bacteria</taxon>
        <taxon>Bacillati</taxon>
        <taxon>Cyanobacteriota</taxon>
        <taxon>Cyanophyceae</taxon>
        <taxon>Nostocales</taxon>
        <taxon>Scytonemataceae</taxon>
        <taxon>Scytonema</taxon>
    </lineage>
</organism>
<dbReference type="Gene3D" id="2.80.10.50">
    <property type="match status" value="1"/>
</dbReference>
<proteinExistence type="predicted"/>
<dbReference type="CDD" id="cd00161">
    <property type="entry name" value="beta-trefoil_Ricin-like"/>
    <property type="match status" value="2"/>
</dbReference>
<comment type="caution">
    <text evidence="2">The sequence shown here is derived from an EMBL/GenBank/DDBJ whole genome shotgun (WGS) entry which is preliminary data.</text>
</comment>
<protein>
    <submittedName>
        <fullName evidence="2">Uncharacterized protein</fullName>
    </submittedName>
</protein>
<dbReference type="EMBL" id="ANNX02000026">
    <property type="protein sequence ID" value="KYC40827.1"/>
    <property type="molecule type" value="Genomic_DNA"/>
</dbReference>
<feature type="signal peptide" evidence="1">
    <location>
        <begin position="1"/>
        <end position="29"/>
    </location>
</feature>
<name>A0A139X7Z3_9CYAN</name>
<dbReference type="OrthoDB" id="9809583at2"/>
<gene>
    <name evidence="2" type="ORF">WA1_24710</name>
</gene>
<reference evidence="2 3" key="1">
    <citation type="journal article" date="2013" name="Genome Biol. Evol.">
        <title>Genomes of Stigonematalean cyanobacteria (subsection V) and the evolution of oxygenic photosynthesis from prokaryotes to plastids.</title>
        <authorList>
            <person name="Dagan T."/>
            <person name="Roettger M."/>
            <person name="Stucken K."/>
            <person name="Landan G."/>
            <person name="Koch R."/>
            <person name="Major P."/>
            <person name="Gould S.B."/>
            <person name="Goremykin V.V."/>
            <person name="Rippka R."/>
            <person name="Tandeau de Marsac N."/>
            <person name="Gugger M."/>
            <person name="Lockhart P.J."/>
            <person name="Allen J.F."/>
            <person name="Brune I."/>
            <person name="Maus I."/>
            <person name="Puhler A."/>
            <person name="Martin W.F."/>
        </authorList>
    </citation>
    <scope>NUCLEOTIDE SEQUENCE [LARGE SCALE GENOMIC DNA]</scope>
    <source>
        <strain evidence="2 3">PCC 7110</strain>
    </source>
</reference>